<dbReference type="InterPro" id="IPR011050">
    <property type="entry name" value="Pectin_lyase_fold/virulence"/>
</dbReference>
<dbReference type="AlphaFoldDB" id="A0A1L8SP56"/>
<dbReference type="RefSeq" id="WP_071863378.1">
    <property type="nucleotide sequence ID" value="NZ_JBHLVS010000003.1"/>
</dbReference>
<dbReference type="SUPFAM" id="SSF51126">
    <property type="entry name" value="Pectin lyase-like"/>
    <property type="match status" value="1"/>
</dbReference>
<dbReference type="OrthoDB" id="2182106at2"/>
<accession>A0A1L8SP56</accession>
<dbReference type="EMBL" id="JXKM01000018">
    <property type="protein sequence ID" value="OJG33612.1"/>
    <property type="molecule type" value="Genomic_DNA"/>
</dbReference>
<dbReference type="STRING" id="319970.RV00_GL001030"/>
<dbReference type="Proteomes" id="UP000183700">
    <property type="component" value="Unassembled WGS sequence"/>
</dbReference>
<protein>
    <submittedName>
        <fullName evidence="1">Uncharacterized protein</fullName>
    </submittedName>
</protein>
<gene>
    <name evidence="1" type="ORF">RV00_GL001030</name>
</gene>
<evidence type="ECO:0000313" key="2">
    <source>
        <dbReference type="Proteomes" id="UP000183700"/>
    </source>
</evidence>
<organism evidence="1 2">
    <name type="scientific">Enterococcus devriesei</name>
    <dbReference type="NCBI Taxonomy" id="319970"/>
    <lineage>
        <taxon>Bacteria</taxon>
        <taxon>Bacillati</taxon>
        <taxon>Bacillota</taxon>
        <taxon>Bacilli</taxon>
        <taxon>Lactobacillales</taxon>
        <taxon>Enterococcaceae</taxon>
        <taxon>Enterococcus</taxon>
    </lineage>
</organism>
<proteinExistence type="predicted"/>
<sequence>MDLLKLLKNRITTEWKETFNKNVDILNRNAHDQDQKLDTTNSRIDNLVLHSGGDSPNEVVDARVNNKGDTFDTLESRLLASEDKHDEDVAQLDMTQENQRLQFEQLNQAIGKLMGTYGATLDLYVSSVDGDDKNGDGTEEKPFKTIQMAVNVMPLISSSQITIWIDDGVYLENVVLKSINALRINIRTIQNLGVLDQSKNDMPVKVRSIGFFNCTGYFQIAGIQAVDQANAPIFEGYKYSFSCEQSGYLALNQVRCVENTKAISNHVVSYVGGTSKCHIYNSHFDNQNQINVSRLMSETRVAGDVTGTGNNIGFEANSGTVRVSTDSPLNATTKTKATGQGLIITKGTVLS</sequence>
<comment type="caution">
    <text evidence="1">The sequence shown here is derived from an EMBL/GenBank/DDBJ whole genome shotgun (WGS) entry which is preliminary data.</text>
</comment>
<name>A0A1L8SP56_9ENTE</name>
<keyword evidence="2" id="KW-1185">Reference proteome</keyword>
<dbReference type="Gene3D" id="3.30.1910.20">
    <property type="entry name" value="asparaginyl-tRNA synthetase, N-terminal domain"/>
    <property type="match status" value="1"/>
</dbReference>
<reference evidence="1 2" key="1">
    <citation type="submission" date="2014-12" db="EMBL/GenBank/DDBJ databases">
        <title>Draft genome sequences of 29 type strains of Enterococci.</title>
        <authorList>
            <person name="Zhong Z."/>
            <person name="Sun Z."/>
            <person name="Liu W."/>
            <person name="Zhang W."/>
            <person name="Zhang H."/>
        </authorList>
    </citation>
    <scope>NUCLEOTIDE SEQUENCE [LARGE SCALE GENOMIC DNA]</scope>
    <source>
        <strain evidence="1 2">DSM 22802</strain>
    </source>
</reference>
<evidence type="ECO:0000313" key="1">
    <source>
        <dbReference type="EMBL" id="OJG33612.1"/>
    </source>
</evidence>